<dbReference type="AlphaFoldDB" id="A0A3Q2Q794"/>
<dbReference type="Gene3D" id="1.10.510.10">
    <property type="entry name" value="Transferase(Phosphotransferase) domain 1"/>
    <property type="match status" value="1"/>
</dbReference>
<feature type="binding site" evidence="10">
    <location>
        <position position="114"/>
    </location>
    <ligand>
        <name>ATP</name>
        <dbReference type="ChEBI" id="CHEBI:30616"/>
    </ligand>
</feature>
<dbReference type="GO" id="GO:0005524">
    <property type="term" value="F:ATP binding"/>
    <property type="evidence" value="ECO:0007669"/>
    <property type="project" value="UniProtKB-KW"/>
</dbReference>
<feature type="domain" description="Protein kinase" evidence="13">
    <location>
        <begin position="91"/>
        <end position="322"/>
    </location>
</feature>
<evidence type="ECO:0000256" key="2">
    <source>
        <dbReference type="ARBA" id="ARBA00022527"/>
    </source>
</evidence>
<dbReference type="Ensembl" id="ENSFHET00000013718.1">
    <property type="protein sequence ID" value="ENSFHEP00000022119.1"/>
    <property type="gene ID" value="ENSFHEG00000002401.1"/>
</dbReference>
<dbReference type="Proteomes" id="UP000265000">
    <property type="component" value="Unplaced"/>
</dbReference>
<dbReference type="GeneTree" id="ENSGT00940000154900"/>
<feature type="region of interest" description="Disordered" evidence="12">
    <location>
        <begin position="1"/>
        <end position="32"/>
    </location>
</feature>
<reference evidence="14" key="2">
    <citation type="submission" date="2025-09" db="UniProtKB">
        <authorList>
            <consortium name="Ensembl"/>
        </authorList>
    </citation>
    <scope>IDENTIFICATION</scope>
</reference>
<proteinExistence type="predicted"/>
<sequence>MDSTGPYSTPHSSIWPANQPFVSGARGKRNNNRDSRTELPYCFVAFCRRREAADTNTDRTCVCRQEPTAGDGMSTGPMEKCHKTPWRFENFQIGPSLGRGTFGNVYQARERQTKVLFRSYILRFNYYFYDASCLYLILKLWISSAGLSTLLIKFFQLERLHILWIADALLYCHTKNVIHRDIKPDNLLLVSNSELKIADFGWSVHTPSSRRSTMCGTLNYIPPEMVEGRTYETVDLKTFHGISKVECSYPPQVDISAEAKDLVAKLLKYNPMCRLPVQGVCVQPAPPQATPIQVREQTQTTPQSHTPRFLSSYSCTLIMHVD</sequence>
<feature type="active site" description="Proton acceptor" evidence="9">
    <location>
        <position position="181"/>
    </location>
</feature>
<evidence type="ECO:0000256" key="5">
    <source>
        <dbReference type="ARBA" id="ARBA00022777"/>
    </source>
</evidence>
<evidence type="ECO:0000259" key="13">
    <source>
        <dbReference type="PROSITE" id="PS50011"/>
    </source>
</evidence>
<evidence type="ECO:0000256" key="9">
    <source>
        <dbReference type="PIRSR" id="PIRSR630616-1"/>
    </source>
</evidence>
<protein>
    <recommendedName>
        <fullName evidence="1">non-specific serine/threonine protein kinase</fullName>
        <ecNumber evidence="1">2.7.11.1</ecNumber>
    </recommendedName>
</protein>
<dbReference type="InterPro" id="IPR000719">
    <property type="entry name" value="Prot_kinase_dom"/>
</dbReference>
<dbReference type="SUPFAM" id="SSF56112">
    <property type="entry name" value="Protein kinase-like (PK-like)"/>
    <property type="match status" value="1"/>
</dbReference>
<keyword evidence="15" id="KW-1185">Reference proteome</keyword>
<keyword evidence="2" id="KW-0723">Serine/threonine-protein kinase</keyword>
<reference evidence="14" key="1">
    <citation type="submission" date="2025-08" db="UniProtKB">
        <authorList>
            <consortium name="Ensembl"/>
        </authorList>
    </citation>
    <scope>IDENTIFICATION</scope>
</reference>
<accession>A0A3Q2Q794</accession>
<dbReference type="Pfam" id="PF00069">
    <property type="entry name" value="Pkinase"/>
    <property type="match status" value="1"/>
</dbReference>
<evidence type="ECO:0000313" key="15">
    <source>
        <dbReference type="Proteomes" id="UP000265000"/>
    </source>
</evidence>
<organism evidence="14 15">
    <name type="scientific">Fundulus heteroclitus</name>
    <name type="common">Killifish</name>
    <name type="synonym">Mummichog</name>
    <dbReference type="NCBI Taxonomy" id="8078"/>
    <lineage>
        <taxon>Eukaryota</taxon>
        <taxon>Metazoa</taxon>
        <taxon>Chordata</taxon>
        <taxon>Craniata</taxon>
        <taxon>Vertebrata</taxon>
        <taxon>Euteleostomi</taxon>
        <taxon>Actinopterygii</taxon>
        <taxon>Neopterygii</taxon>
        <taxon>Teleostei</taxon>
        <taxon>Neoteleostei</taxon>
        <taxon>Acanthomorphata</taxon>
        <taxon>Ovalentaria</taxon>
        <taxon>Atherinomorphae</taxon>
        <taxon>Cyprinodontiformes</taxon>
        <taxon>Fundulidae</taxon>
        <taxon>Fundulus</taxon>
    </lineage>
</organism>
<evidence type="ECO:0000256" key="6">
    <source>
        <dbReference type="ARBA" id="ARBA00022840"/>
    </source>
</evidence>
<evidence type="ECO:0000256" key="4">
    <source>
        <dbReference type="ARBA" id="ARBA00022741"/>
    </source>
</evidence>
<comment type="catalytic activity">
    <reaction evidence="8">
        <text>L-seryl-[protein] + ATP = O-phospho-L-seryl-[protein] + ADP + H(+)</text>
        <dbReference type="Rhea" id="RHEA:17989"/>
        <dbReference type="Rhea" id="RHEA-COMP:9863"/>
        <dbReference type="Rhea" id="RHEA-COMP:11604"/>
        <dbReference type="ChEBI" id="CHEBI:15378"/>
        <dbReference type="ChEBI" id="CHEBI:29999"/>
        <dbReference type="ChEBI" id="CHEBI:30616"/>
        <dbReference type="ChEBI" id="CHEBI:83421"/>
        <dbReference type="ChEBI" id="CHEBI:456216"/>
        <dbReference type="EC" id="2.7.11.1"/>
    </reaction>
</comment>
<dbReference type="InterPro" id="IPR011009">
    <property type="entry name" value="Kinase-like_dom_sf"/>
</dbReference>
<feature type="compositionally biased region" description="Polar residues" evidence="12">
    <location>
        <begin position="1"/>
        <end position="16"/>
    </location>
</feature>
<evidence type="ECO:0000256" key="10">
    <source>
        <dbReference type="PIRSR" id="PIRSR630616-2"/>
    </source>
</evidence>
<dbReference type="EC" id="2.7.11.1" evidence="1"/>
<evidence type="ECO:0000256" key="8">
    <source>
        <dbReference type="ARBA" id="ARBA00048679"/>
    </source>
</evidence>
<keyword evidence="5" id="KW-0418">Kinase</keyword>
<dbReference type="PROSITE" id="PS00108">
    <property type="entry name" value="PROTEIN_KINASE_ST"/>
    <property type="match status" value="1"/>
</dbReference>
<evidence type="ECO:0000256" key="11">
    <source>
        <dbReference type="PIRSR" id="PIRSR630616-3"/>
    </source>
</evidence>
<feature type="cross-link" description="Glycyl lysine isopeptide (Lys-Gly) (interchain with G-Cter in SUMO2)" evidence="11">
    <location>
        <position position="183"/>
    </location>
</feature>
<evidence type="ECO:0000313" key="14">
    <source>
        <dbReference type="Ensembl" id="ENSFHEP00000022119.1"/>
    </source>
</evidence>
<evidence type="ECO:0000256" key="12">
    <source>
        <dbReference type="SAM" id="MobiDB-lite"/>
    </source>
</evidence>
<comment type="catalytic activity">
    <reaction evidence="7">
        <text>L-threonyl-[protein] + ATP = O-phospho-L-threonyl-[protein] + ADP + H(+)</text>
        <dbReference type="Rhea" id="RHEA:46608"/>
        <dbReference type="Rhea" id="RHEA-COMP:11060"/>
        <dbReference type="Rhea" id="RHEA-COMP:11605"/>
        <dbReference type="ChEBI" id="CHEBI:15378"/>
        <dbReference type="ChEBI" id="CHEBI:30013"/>
        <dbReference type="ChEBI" id="CHEBI:30616"/>
        <dbReference type="ChEBI" id="CHEBI:61977"/>
        <dbReference type="ChEBI" id="CHEBI:456216"/>
        <dbReference type="EC" id="2.7.11.1"/>
    </reaction>
</comment>
<evidence type="ECO:0000256" key="7">
    <source>
        <dbReference type="ARBA" id="ARBA00047899"/>
    </source>
</evidence>
<dbReference type="SMART" id="SM00220">
    <property type="entry name" value="S_TKc"/>
    <property type="match status" value="1"/>
</dbReference>
<dbReference type="GO" id="GO:0004674">
    <property type="term" value="F:protein serine/threonine kinase activity"/>
    <property type="evidence" value="ECO:0007669"/>
    <property type="project" value="UniProtKB-KW"/>
</dbReference>
<keyword evidence="3" id="KW-0808">Transferase</keyword>
<dbReference type="InterPro" id="IPR030616">
    <property type="entry name" value="Aur-like"/>
</dbReference>
<name>A0A3Q2Q794_FUNHE</name>
<dbReference type="PROSITE" id="PS50011">
    <property type="entry name" value="PROTEIN_KINASE_DOM"/>
    <property type="match status" value="1"/>
</dbReference>
<keyword evidence="4 10" id="KW-0547">Nucleotide-binding</keyword>
<keyword evidence="6 10" id="KW-0067">ATP-binding</keyword>
<dbReference type="InterPro" id="IPR008271">
    <property type="entry name" value="Ser/Thr_kinase_AS"/>
</dbReference>
<dbReference type="PANTHER" id="PTHR24350">
    <property type="entry name" value="SERINE/THREONINE-PROTEIN KINASE IAL-RELATED"/>
    <property type="match status" value="1"/>
</dbReference>
<evidence type="ECO:0000256" key="1">
    <source>
        <dbReference type="ARBA" id="ARBA00012513"/>
    </source>
</evidence>
<evidence type="ECO:0000256" key="3">
    <source>
        <dbReference type="ARBA" id="ARBA00022679"/>
    </source>
</evidence>
<feature type="binding site" evidence="10">
    <location>
        <position position="199"/>
    </location>
    <ligand>
        <name>ATP</name>
        <dbReference type="ChEBI" id="CHEBI:30616"/>
    </ligand>
</feature>